<sequence>MDAWPDHSETENTALNKPAAYEFSQKSSIPADHRVYIRISIKHGWKKLGVYYSKLGESPLLAAAVIFHPRFGIGWLEATWLTEEQLAWARDVKLGIKDYFARWYDTKQQKDEEKSRSTLLSRTLGKENDHYQRCRQFK</sequence>
<keyword evidence="2" id="KW-1185">Reference proteome</keyword>
<proteinExistence type="predicted"/>
<dbReference type="Proteomes" id="UP000805649">
    <property type="component" value="Unassembled WGS sequence"/>
</dbReference>
<evidence type="ECO:0000313" key="1">
    <source>
        <dbReference type="EMBL" id="KAL0929975.1"/>
    </source>
</evidence>
<evidence type="ECO:0000313" key="2">
    <source>
        <dbReference type="Proteomes" id="UP000805649"/>
    </source>
</evidence>
<dbReference type="EMBL" id="VUJX02000013">
    <property type="protein sequence ID" value="KAL0929975.1"/>
    <property type="molecule type" value="Genomic_DNA"/>
</dbReference>
<organism evidence="1 2">
    <name type="scientific">Colletotrichum truncatum</name>
    <name type="common">Anthracnose fungus</name>
    <name type="synonym">Colletotrichum capsici</name>
    <dbReference type="NCBI Taxonomy" id="5467"/>
    <lineage>
        <taxon>Eukaryota</taxon>
        <taxon>Fungi</taxon>
        <taxon>Dikarya</taxon>
        <taxon>Ascomycota</taxon>
        <taxon>Pezizomycotina</taxon>
        <taxon>Sordariomycetes</taxon>
        <taxon>Hypocreomycetidae</taxon>
        <taxon>Glomerellales</taxon>
        <taxon>Glomerellaceae</taxon>
        <taxon>Colletotrichum</taxon>
        <taxon>Colletotrichum truncatum species complex</taxon>
    </lineage>
</organism>
<gene>
    <name evidence="1" type="ORF">CTRU02_215184</name>
</gene>
<protein>
    <submittedName>
        <fullName evidence="1">Transposase-like protein</fullName>
    </submittedName>
</protein>
<accession>A0ACC3YDR8</accession>
<comment type="caution">
    <text evidence="1">The sequence shown here is derived from an EMBL/GenBank/DDBJ whole genome shotgun (WGS) entry which is preliminary data.</text>
</comment>
<name>A0ACC3YDR8_COLTU</name>
<reference evidence="1 2" key="1">
    <citation type="journal article" date="2020" name="Phytopathology">
        <title>Genome Sequence Resources of Colletotrichum truncatum, C. plurivorum, C. musicola, and C. sojae: Four Species Pathogenic to Soybean (Glycine max).</title>
        <authorList>
            <person name="Rogerio F."/>
            <person name="Boufleur T.R."/>
            <person name="Ciampi-Guillardi M."/>
            <person name="Sukno S.A."/>
            <person name="Thon M.R."/>
            <person name="Massola Junior N.S."/>
            <person name="Baroncelli R."/>
        </authorList>
    </citation>
    <scope>NUCLEOTIDE SEQUENCE [LARGE SCALE GENOMIC DNA]</scope>
    <source>
        <strain evidence="1 2">CMES1059</strain>
    </source>
</reference>